<accession>A0A6J7H555</accession>
<evidence type="ECO:0000259" key="6">
    <source>
        <dbReference type="PROSITE" id="PS50893"/>
    </source>
</evidence>
<name>A0A6J7H555_9ZZZZ</name>
<dbReference type="SMART" id="SM00382">
    <property type="entry name" value="AAA"/>
    <property type="match status" value="1"/>
</dbReference>
<dbReference type="Pfam" id="PF00005">
    <property type="entry name" value="ABC_tran"/>
    <property type="match status" value="1"/>
</dbReference>
<dbReference type="PANTHER" id="PTHR42734">
    <property type="entry name" value="METAL TRANSPORT SYSTEM ATP-BINDING PROTEIN TM_0124-RELATED"/>
    <property type="match status" value="1"/>
</dbReference>
<dbReference type="GO" id="GO:0016887">
    <property type="term" value="F:ATP hydrolysis activity"/>
    <property type="evidence" value="ECO:0007669"/>
    <property type="project" value="InterPro"/>
</dbReference>
<dbReference type="AlphaFoldDB" id="A0A6J7H555"/>
<evidence type="ECO:0000256" key="5">
    <source>
        <dbReference type="SAM" id="MobiDB-lite"/>
    </source>
</evidence>
<organism evidence="7">
    <name type="scientific">freshwater metagenome</name>
    <dbReference type="NCBI Taxonomy" id="449393"/>
    <lineage>
        <taxon>unclassified sequences</taxon>
        <taxon>metagenomes</taxon>
        <taxon>ecological metagenomes</taxon>
    </lineage>
</organism>
<keyword evidence="2" id="KW-0813">Transport</keyword>
<evidence type="ECO:0000256" key="1">
    <source>
        <dbReference type="ARBA" id="ARBA00005417"/>
    </source>
</evidence>
<reference evidence="7" key="1">
    <citation type="submission" date="2020-05" db="EMBL/GenBank/DDBJ databases">
        <authorList>
            <person name="Chiriac C."/>
            <person name="Salcher M."/>
            <person name="Ghai R."/>
            <person name="Kavagutti S V."/>
        </authorList>
    </citation>
    <scope>NUCLEOTIDE SEQUENCE</scope>
</reference>
<dbReference type="EMBL" id="CAFBMR010000035">
    <property type="protein sequence ID" value="CAB4914146.1"/>
    <property type="molecule type" value="Genomic_DNA"/>
</dbReference>
<feature type="domain" description="ABC transporter" evidence="6">
    <location>
        <begin position="2"/>
        <end position="239"/>
    </location>
</feature>
<dbReference type="PANTHER" id="PTHR42734:SF17">
    <property type="entry name" value="METAL TRANSPORT SYSTEM ATP-BINDING PROTEIN TM_0124-RELATED"/>
    <property type="match status" value="1"/>
</dbReference>
<comment type="similarity">
    <text evidence="1">Belongs to the ABC transporter superfamily.</text>
</comment>
<evidence type="ECO:0000256" key="3">
    <source>
        <dbReference type="ARBA" id="ARBA00022741"/>
    </source>
</evidence>
<dbReference type="InterPro" id="IPR003439">
    <property type="entry name" value="ABC_transporter-like_ATP-bd"/>
</dbReference>
<dbReference type="PROSITE" id="PS50893">
    <property type="entry name" value="ABC_TRANSPORTER_2"/>
    <property type="match status" value="1"/>
</dbReference>
<gene>
    <name evidence="7" type="ORF">UFOPK3610_01013</name>
</gene>
<protein>
    <submittedName>
        <fullName evidence="7">Unannotated protein</fullName>
    </submittedName>
</protein>
<feature type="region of interest" description="Disordered" evidence="5">
    <location>
        <begin position="219"/>
        <end position="258"/>
    </location>
</feature>
<proteinExistence type="inferred from homology"/>
<keyword evidence="3" id="KW-0547">Nucleotide-binding</keyword>
<evidence type="ECO:0000313" key="7">
    <source>
        <dbReference type="EMBL" id="CAB4914146.1"/>
    </source>
</evidence>
<dbReference type="GO" id="GO:0005524">
    <property type="term" value="F:ATP binding"/>
    <property type="evidence" value="ECO:0007669"/>
    <property type="project" value="UniProtKB-KW"/>
</dbReference>
<keyword evidence="4" id="KW-0067">ATP-binding</keyword>
<evidence type="ECO:0000256" key="4">
    <source>
        <dbReference type="ARBA" id="ARBA00022840"/>
    </source>
</evidence>
<sequence length="258" mass="28062">MRPIFSLTEGCVDYDGNHVLHDVDLTINRGEFVAVLGDNGSGKTTLMRALLTLTPLDHGYLTIDSVPATRFREWNDIAYVPQRLLSAGAVPVSVAEVVATTSISSRTRFQWWSRARKMAVRTALEQVGLWERRNDRLDTLSGGQQRRVLIASALAKGATVFILDEPTAGVDGENQEMIAGTFRLIRDQGGTVILVTHELGTFTDLATRVVILDHGRVSYDGPAPGPTRAHDHGVHHSEDLRPIEPPSTLFGTAGGDAS</sequence>
<dbReference type="InterPro" id="IPR027417">
    <property type="entry name" value="P-loop_NTPase"/>
</dbReference>
<dbReference type="Gene3D" id="3.40.50.300">
    <property type="entry name" value="P-loop containing nucleotide triphosphate hydrolases"/>
    <property type="match status" value="1"/>
</dbReference>
<dbReference type="InterPro" id="IPR050153">
    <property type="entry name" value="Metal_Ion_Import_ABC"/>
</dbReference>
<feature type="compositionally biased region" description="Basic and acidic residues" evidence="5">
    <location>
        <begin position="228"/>
        <end position="242"/>
    </location>
</feature>
<dbReference type="InterPro" id="IPR017871">
    <property type="entry name" value="ABC_transporter-like_CS"/>
</dbReference>
<dbReference type="InterPro" id="IPR003593">
    <property type="entry name" value="AAA+_ATPase"/>
</dbReference>
<dbReference type="SUPFAM" id="SSF52540">
    <property type="entry name" value="P-loop containing nucleoside triphosphate hydrolases"/>
    <property type="match status" value="1"/>
</dbReference>
<evidence type="ECO:0000256" key="2">
    <source>
        <dbReference type="ARBA" id="ARBA00022448"/>
    </source>
</evidence>
<dbReference type="PROSITE" id="PS00211">
    <property type="entry name" value="ABC_TRANSPORTER_1"/>
    <property type="match status" value="1"/>
</dbReference>